<evidence type="ECO:0000313" key="2">
    <source>
        <dbReference type="EMBL" id="TFZ40457.1"/>
    </source>
</evidence>
<gene>
    <name evidence="2" type="ORF">E4031_06600</name>
    <name evidence="1" type="ORF">E4Z98_05175</name>
</gene>
<dbReference type="EMBL" id="CP038865">
    <property type="protein sequence ID" value="QCA28735.1"/>
    <property type="molecule type" value="Genomic_DNA"/>
</dbReference>
<dbReference type="EMBL" id="SRHU01000024">
    <property type="protein sequence ID" value="TFZ40457.1"/>
    <property type="molecule type" value="Genomic_DNA"/>
</dbReference>
<accession>A0AAJ5EDR1</accession>
<reference evidence="1 3" key="2">
    <citation type="journal article" date="2020" name="Int. J. Syst. Evol. Microbiol.">
        <title>Vagococcus xieshaowenii sp. nov., isolated from snow finch (Montifringilla taczanowskii) cloacal content.</title>
        <authorList>
            <person name="Ge Y."/>
            <person name="Yang J."/>
            <person name="Lai X.H."/>
            <person name="Zhang G."/>
            <person name="Jin D."/>
            <person name="Lu S."/>
            <person name="Wang B."/>
            <person name="Huang Y."/>
            <person name="Huang Y."/>
            <person name="Ren Z."/>
            <person name="Zhang X."/>
            <person name="Xu J."/>
        </authorList>
    </citation>
    <scope>NUCLEOTIDE SEQUENCE [LARGE SCALE GENOMIC DNA]</scope>
    <source>
        <strain evidence="1">Personal::cf-49</strain>
        <strain evidence="3">personal::cf-49</strain>
    </source>
</reference>
<reference evidence="2 4" key="1">
    <citation type="submission" date="2019-03" db="EMBL/GenBank/DDBJ databases">
        <title>Vagococcus sp. was isolated fron gut of Carduelis flavirostris.</title>
        <authorList>
            <person name="Ge Y."/>
        </authorList>
    </citation>
    <scope>NUCLEOTIDE SEQUENCE [LARGE SCALE GENOMIC DNA]</scope>
    <source>
        <strain evidence="2 4">CF-210</strain>
    </source>
</reference>
<dbReference type="Proteomes" id="UP000297725">
    <property type="component" value="Unassembled WGS sequence"/>
</dbReference>
<dbReference type="RefSeq" id="WP_135254660.1">
    <property type="nucleotide sequence ID" value="NZ_CP038865.1"/>
</dbReference>
<sequence length="187" mass="22855">MKDKITYPNVFFCPMGEKNTDTIDINFENEEVNQKINFFKSHPEILQEVFGNEKNYPKDYSKISFWGTTPSMENIWKEMNENDLVFFSKNNQGFVYMAKIHKRIVNEDIKKEFWEIDDVKWHNVFFLKDVRKIQISTKEMNKFANYKEGYIYRGLSKLSRYWSVEFWESFSIYYYFNQSLFKKLEDE</sequence>
<name>A0AAJ5EDR1_9ENTE</name>
<dbReference type="Proteomes" id="UP000296883">
    <property type="component" value="Chromosome"/>
</dbReference>
<protein>
    <submittedName>
        <fullName evidence="2">Uncharacterized protein</fullName>
    </submittedName>
</protein>
<keyword evidence="3" id="KW-1185">Reference proteome</keyword>
<organism evidence="2 4">
    <name type="scientific">Vagococcus xieshaowenii</name>
    <dbReference type="NCBI Taxonomy" id="2562451"/>
    <lineage>
        <taxon>Bacteria</taxon>
        <taxon>Bacillati</taxon>
        <taxon>Bacillota</taxon>
        <taxon>Bacilli</taxon>
        <taxon>Lactobacillales</taxon>
        <taxon>Enterococcaceae</taxon>
        <taxon>Vagococcus</taxon>
    </lineage>
</organism>
<evidence type="ECO:0000313" key="3">
    <source>
        <dbReference type="Proteomes" id="UP000296883"/>
    </source>
</evidence>
<dbReference type="AlphaFoldDB" id="A0AAJ5EDR1"/>
<evidence type="ECO:0000313" key="4">
    <source>
        <dbReference type="Proteomes" id="UP000297725"/>
    </source>
</evidence>
<evidence type="ECO:0000313" key="1">
    <source>
        <dbReference type="EMBL" id="QCA28735.1"/>
    </source>
</evidence>
<proteinExistence type="predicted"/>